<sequence>MQRIIWPPLKTQFQIAGIEGKARLQAGLVNWLEGGFISQHDYFIATELATVLCGGNLNQNTFVDENWMLKLEREVFMTLAASPLTQARISHLLETGKPLRN</sequence>
<dbReference type="Proteomes" id="UP000277577">
    <property type="component" value="Chromosome"/>
</dbReference>
<protein>
    <submittedName>
        <fullName evidence="1">3-hydroxyacyl CoA dehydrogenase oxidoreductase</fullName>
    </submittedName>
</protein>
<proteinExistence type="predicted"/>
<dbReference type="EMBL" id="LR134173">
    <property type="protein sequence ID" value="VEB37051.1"/>
    <property type="molecule type" value="Genomic_DNA"/>
</dbReference>
<name>A0ABY6T6Q5_9GAMM</name>
<organism evidence="1 2">
    <name type="scientific">Legionella cherrii</name>
    <dbReference type="NCBI Taxonomy" id="28084"/>
    <lineage>
        <taxon>Bacteria</taxon>
        <taxon>Pseudomonadati</taxon>
        <taxon>Pseudomonadota</taxon>
        <taxon>Gammaproteobacteria</taxon>
        <taxon>Legionellales</taxon>
        <taxon>Legionellaceae</taxon>
        <taxon>Legionella</taxon>
    </lineage>
</organism>
<keyword evidence="2" id="KW-1185">Reference proteome</keyword>
<reference evidence="1 2" key="1">
    <citation type="submission" date="2018-12" db="EMBL/GenBank/DDBJ databases">
        <authorList>
            <consortium name="Pathogen Informatics"/>
        </authorList>
    </citation>
    <scope>NUCLEOTIDE SEQUENCE [LARGE SCALE GENOMIC DNA]</scope>
    <source>
        <strain evidence="1 2">NCTC11976</strain>
    </source>
</reference>
<evidence type="ECO:0000313" key="1">
    <source>
        <dbReference type="EMBL" id="VEB37051.1"/>
    </source>
</evidence>
<accession>A0ABY6T6Q5</accession>
<evidence type="ECO:0000313" key="2">
    <source>
        <dbReference type="Proteomes" id="UP000277577"/>
    </source>
</evidence>
<gene>
    <name evidence="1" type="primary">fadB_2</name>
    <name evidence="1" type="ORF">NCTC11976_02017</name>
</gene>